<keyword evidence="1" id="KW-0963">Cytoplasm</keyword>
<evidence type="ECO:0000256" key="1">
    <source>
        <dbReference type="ARBA" id="ARBA00022490"/>
    </source>
</evidence>
<sequence length="238" mass="26933">MVEIGPGKGILTLMLSEEVREVIAIELDTYLCEHLKKKVSAIRNIKLFCGDALKYPYHTLPPFKVVANIPYYITTPIIFRLLAHRDRLISATLTVQKEVAERIVAPPGGKDYGVLSLMVQYYAETSLAFFIPKEAFKPPPKVDSAVVHLRILAEPRISVPDERLFFRVIKTAFSQRRKTLSNSLKPLSEDIKDILPAAGIDPRRRPETLSMEEFARIAEALIHSKISPQSSQRPQRKT</sequence>
<evidence type="ECO:0000259" key="7">
    <source>
        <dbReference type="SMART" id="SM00650"/>
    </source>
</evidence>
<gene>
    <name evidence="8" type="ORF">MNBD_NITROSPIRAE02-1707</name>
</gene>
<keyword evidence="2" id="KW-0698">rRNA processing</keyword>
<dbReference type="InterPro" id="IPR020596">
    <property type="entry name" value="rRNA_Ade_Mease_Trfase_CS"/>
</dbReference>
<dbReference type="PROSITE" id="PS51689">
    <property type="entry name" value="SAM_RNA_A_N6_MT"/>
    <property type="match status" value="1"/>
</dbReference>
<organism evidence="8">
    <name type="scientific">hydrothermal vent metagenome</name>
    <dbReference type="NCBI Taxonomy" id="652676"/>
    <lineage>
        <taxon>unclassified sequences</taxon>
        <taxon>metagenomes</taxon>
        <taxon>ecological metagenomes</taxon>
    </lineage>
</organism>
<dbReference type="InterPro" id="IPR023165">
    <property type="entry name" value="rRNA_Ade_diMease-like_C"/>
</dbReference>
<reference evidence="8" key="1">
    <citation type="submission" date="2018-06" db="EMBL/GenBank/DDBJ databases">
        <authorList>
            <person name="Zhirakovskaya E."/>
        </authorList>
    </citation>
    <scope>NUCLEOTIDE SEQUENCE</scope>
</reference>
<dbReference type="HAMAP" id="MF_00607">
    <property type="entry name" value="16SrRNA_methyltr_A"/>
    <property type="match status" value="1"/>
</dbReference>
<dbReference type="FunFam" id="1.10.8.100:FF:000001">
    <property type="entry name" value="Ribosomal RNA small subunit methyltransferase A"/>
    <property type="match status" value="1"/>
</dbReference>
<dbReference type="InterPro" id="IPR011530">
    <property type="entry name" value="rRNA_adenine_dimethylase"/>
</dbReference>
<dbReference type="Pfam" id="PF00398">
    <property type="entry name" value="RrnaAD"/>
    <property type="match status" value="1"/>
</dbReference>
<evidence type="ECO:0000256" key="2">
    <source>
        <dbReference type="ARBA" id="ARBA00022552"/>
    </source>
</evidence>
<dbReference type="SUPFAM" id="SSF53335">
    <property type="entry name" value="S-adenosyl-L-methionine-dependent methyltransferases"/>
    <property type="match status" value="1"/>
</dbReference>
<dbReference type="GO" id="GO:0003723">
    <property type="term" value="F:RNA binding"/>
    <property type="evidence" value="ECO:0007669"/>
    <property type="project" value="UniProtKB-KW"/>
</dbReference>
<evidence type="ECO:0000313" key="8">
    <source>
        <dbReference type="EMBL" id="VAX32786.1"/>
    </source>
</evidence>
<dbReference type="EMBL" id="UOGH01000268">
    <property type="protein sequence ID" value="VAX32786.1"/>
    <property type="molecule type" value="Genomic_DNA"/>
</dbReference>
<dbReference type="NCBIfam" id="TIGR00755">
    <property type="entry name" value="ksgA"/>
    <property type="match status" value="1"/>
</dbReference>
<dbReference type="InterPro" id="IPR001737">
    <property type="entry name" value="KsgA/Erm"/>
</dbReference>
<feature type="domain" description="Ribosomal RNA adenine methylase transferase N-terminal" evidence="7">
    <location>
        <begin position="1"/>
        <end position="153"/>
    </location>
</feature>
<dbReference type="CDD" id="cd02440">
    <property type="entry name" value="AdoMet_MTases"/>
    <property type="match status" value="1"/>
</dbReference>
<evidence type="ECO:0000256" key="4">
    <source>
        <dbReference type="ARBA" id="ARBA00022679"/>
    </source>
</evidence>
<dbReference type="EC" id="2.1.1.182" evidence="8"/>
<keyword evidence="5" id="KW-0949">S-adenosyl-L-methionine</keyword>
<dbReference type="PROSITE" id="PS01131">
    <property type="entry name" value="RRNA_A_DIMETH"/>
    <property type="match status" value="1"/>
</dbReference>
<dbReference type="InterPro" id="IPR020598">
    <property type="entry name" value="rRNA_Ade_methylase_Trfase_N"/>
</dbReference>
<dbReference type="InterPro" id="IPR029063">
    <property type="entry name" value="SAM-dependent_MTases_sf"/>
</dbReference>
<dbReference type="Gene3D" id="1.10.8.100">
    <property type="entry name" value="Ribosomal RNA adenine dimethylase-like, domain 2"/>
    <property type="match status" value="1"/>
</dbReference>
<name>A0A3B1CQF2_9ZZZZ</name>
<dbReference type="GO" id="GO:0052908">
    <property type="term" value="F:16S rRNA (adenine(1518)-N(6)/adenine(1519)-N(6))-dimethyltransferase activity"/>
    <property type="evidence" value="ECO:0007669"/>
    <property type="project" value="UniProtKB-EC"/>
</dbReference>
<proteinExistence type="inferred from homology"/>
<dbReference type="Gene3D" id="3.40.50.150">
    <property type="entry name" value="Vaccinia Virus protein VP39"/>
    <property type="match status" value="1"/>
</dbReference>
<evidence type="ECO:0000256" key="3">
    <source>
        <dbReference type="ARBA" id="ARBA00022603"/>
    </source>
</evidence>
<keyword evidence="4 8" id="KW-0808">Transferase</keyword>
<dbReference type="PANTHER" id="PTHR11727:SF7">
    <property type="entry name" value="DIMETHYLADENOSINE TRANSFERASE-RELATED"/>
    <property type="match status" value="1"/>
</dbReference>
<evidence type="ECO:0000256" key="5">
    <source>
        <dbReference type="ARBA" id="ARBA00022691"/>
    </source>
</evidence>
<dbReference type="AlphaFoldDB" id="A0A3B1CQF2"/>
<protein>
    <submittedName>
        <fullName evidence="8">SSU rRNA (Adenine(1518)-N(6)/adenine(1519)-N(6))-dimethyltransferase</fullName>
        <ecNumber evidence="8">2.1.1.182</ecNumber>
    </submittedName>
</protein>
<keyword evidence="3 8" id="KW-0489">Methyltransferase</keyword>
<accession>A0A3B1CQF2</accession>
<dbReference type="PANTHER" id="PTHR11727">
    <property type="entry name" value="DIMETHYLADENOSINE TRANSFERASE"/>
    <property type="match status" value="1"/>
</dbReference>
<keyword evidence="6" id="KW-0694">RNA-binding</keyword>
<dbReference type="GO" id="GO:0005829">
    <property type="term" value="C:cytosol"/>
    <property type="evidence" value="ECO:0007669"/>
    <property type="project" value="TreeGrafter"/>
</dbReference>
<evidence type="ECO:0000256" key="6">
    <source>
        <dbReference type="ARBA" id="ARBA00022884"/>
    </source>
</evidence>
<dbReference type="SMART" id="SM00650">
    <property type="entry name" value="rADc"/>
    <property type="match status" value="1"/>
</dbReference>